<dbReference type="Proteomes" id="UP000235315">
    <property type="component" value="Chromosome"/>
</dbReference>
<evidence type="ECO:0000313" key="1">
    <source>
        <dbReference type="EMBL" id="AUO49311.1"/>
    </source>
</evidence>
<organism evidence="1 2">
    <name type="scientific">Pseudomonas ogarae (strain DSM 112162 / CECT 30235 / F113)</name>
    <dbReference type="NCBI Taxonomy" id="1114970"/>
    <lineage>
        <taxon>Bacteria</taxon>
        <taxon>Pseudomonadati</taxon>
        <taxon>Pseudomonadota</taxon>
        <taxon>Gammaproteobacteria</taxon>
        <taxon>Pseudomonadales</taxon>
        <taxon>Pseudomonadaceae</taxon>
        <taxon>Pseudomonas</taxon>
    </lineage>
</organism>
<gene>
    <name evidence="1" type="ORF">C1C98_29650</name>
</gene>
<reference evidence="1 2" key="1">
    <citation type="submission" date="2018-01" db="EMBL/GenBank/DDBJ databases">
        <title>Tropical forage species Digitaria eriantha prevents oxidative stress under low temperature conditions by the incorporation of polyhydroxybutyrate-producing endophytic bacteria.</title>
        <authorList>
            <person name="Stritzler M."/>
            <person name="Ayub N."/>
        </authorList>
    </citation>
    <scope>NUCLEOTIDE SEQUENCE [LARGE SCALE GENOMIC DNA]</scope>
    <source>
        <strain evidence="1 2">FR1</strain>
    </source>
</reference>
<sequence length="70" mass="7967">MGASLLAMAVYQSTSMWLTCRYREQARSHRGLHRTHKNAPIISDRGVFYGRYRSQAAIDTLSLFIALFSS</sequence>
<keyword evidence="2" id="KW-1185">Reference proteome</keyword>
<evidence type="ECO:0000313" key="2">
    <source>
        <dbReference type="Proteomes" id="UP000235315"/>
    </source>
</evidence>
<name>A0ABM6R752_PSEO1</name>
<protein>
    <submittedName>
        <fullName evidence="1">Uncharacterized protein</fullName>
    </submittedName>
</protein>
<proteinExistence type="predicted"/>
<accession>A0ABM6R752</accession>
<dbReference type="EMBL" id="CP025738">
    <property type="protein sequence ID" value="AUO49311.1"/>
    <property type="molecule type" value="Genomic_DNA"/>
</dbReference>